<evidence type="ECO:0000256" key="1">
    <source>
        <dbReference type="ARBA" id="ARBA00009437"/>
    </source>
</evidence>
<name>A0A1G9AIB2_9RHOB</name>
<dbReference type="InterPro" id="IPR036390">
    <property type="entry name" value="WH_DNA-bd_sf"/>
</dbReference>
<dbReference type="Proteomes" id="UP000199328">
    <property type="component" value="Unassembled WGS sequence"/>
</dbReference>
<dbReference type="SUPFAM" id="SSF46785">
    <property type="entry name" value="Winged helix' DNA-binding domain"/>
    <property type="match status" value="1"/>
</dbReference>
<dbReference type="PANTHER" id="PTHR30126">
    <property type="entry name" value="HTH-TYPE TRANSCRIPTIONAL REGULATOR"/>
    <property type="match status" value="1"/>
</dbReference>
<proteinExistence type="inferred from homology"/>
<dbReference type="CDD" id="cd05466">
    <property type="entry name" value="PBP2_LTTR_substrate"/>
    <property type="match status" value="1"/>
</dbReference>
<reference evidence="7" key="1">
    <citation type="submission" date="2016-10" db="EMBL/GenBank/DDBJ databases">
        <authorList>
            <person name="Varghese N."/>
            <person name="Submissions S."/>
        </authorList>
    </citation>
    <scope>NUCLEOTIDE SEQUENCE [LARGE SCALE GENOMIC DNA]</scope>
    <source>
        <strain evidence="7">CGMCC 1.10789</strain>
    </source>
</reference>
<dbReference type="Pfam" id="PF03466">
    <property type="entry name" value="LysR_substrate"/>
    <property type="match status" value="1"/>
</dbReference>
<sequence>MRHAQLRAFHHVAEEGGFSRAAQAMGLTQPAVSDQVKQLETAYDVRLFDRSHRRVRLTEAGRALHAITRRLFEAEREAAEFLSEAQALRAGHLRVVADSAHHLLAGLAAFRARHPGVQVTVRTGNSETVLAALRAWEAEIGVMGEPPEGPEFITRILNETPIVAFVARDHPLAGEGALPLARLPELPLVMREAGSRTRAKVEAAAARAGLKLTPAIEAEGREAVREIVAAGGGVGFTSMAEFGADARLVALPLSPDEGLMMREALVCLRERRHARLVAAFLNLL</sequence>
<dbReference type="SUPFAM" id="SSF53850">
    <property type="entry name" value="Periplasmic binding protein-like II"/>
    <property type="match status" value="1"/>
</dbReference>
<keyword evidence="2" id="KW-0805">Transcription regulation</keyword>
<keyword evidence="4" id="KW-0804">Transcription</keyword>
<dbReference type="Gene3D" id="3.40.190.290">
    <property type="match status" value="1"/>
</dbReference>
<dbReference type="EMBL" id="FNFV01000002">
    <property type="protein sequence ID" value="SDK27099.1"/>
    <property type="molecule type" value="Genomic_DNA"/>
</dbReference>
<dbReference type="OrthoDB" id="9803735at2"/>
<protein>
    <submittedName>
        <fullName evidence="6">Aminoethylphosphonate catabolism associated LysR family transcriptional regulator</fullName>
    </submittedName>
</protein>
<evidence type="ECO:0000256" key="2">
    <source>
        <dbReference type="ARBA" id="ARBA00023015"/>
    </source>
</evidence>
<evidence type="ECO:0000256" key="4">
    <source>
        <dbReference type="ARBA" id="ARBA00023163"/>
    </source>
</evidence>
<evidence type="ECO:0000256" key="3">
    <source>
        <dbReference type="ARBA" id="ARBA00023125"/>
    </source>
</evidence>
<keyword evidence="7" id="KW-1185">Reference proteome</keyword>
<dbReference type="STRING" id="990712.SAMN05216257_102155"/>
<feature type="domain" description="HTH lysR-type" evidence="5">
    <location>
        <begin position="1"/>
        <end position="58"/>
    </location>
</feature>
<dbReference type="FunFam" id="1.10.10.10:FF:000001">
    <property type="entry name" value="LysR family transcriptional regulator"/>
    <property type="match status" value="1"/>
</dbReference>
<dbReference type="InterPro" id="IPR005119">
    <property type="entry name" value="LysR_subst-bd"/>
</dbReference>
<comment type="similarity">
    <text evidence="1">Belongs to the LysR transcriptional regulatory family.</text>
</comment>
<dbReference type="PANTHER" id="PTHR30126:SF94">
    <property type="entry name" value="LYSR FAMILY TRANSCRIPTIONAL REGULATOR"/>
    <property type="match status" value="1"/>
</dbReference>
<organism evidence="6 7">
    <name type="scientific">Meinhardsimonia xiamenensis</name>
    <dbReference type="NCBI Taxonomy" id="990712"/>
    <lineage>
        <taxon>Bacteria</taxon>
        <taxon>Pseudomonadati</taxon>
        <taxon>Pseudomonadota</taxon>
        <taxon>Alphaproteobacteria</taxon>
        <taxon>Rhodobacterales</taxon>
        <taxon>Paracoccaceae</taxon>
        <taxon>Meinhardsimonia</taxon>
    </lineage>
</organism>
<evidence type="ECO:0000313" key="7">
    <source>
        <dbReference type="Proteomes" id="UP000199328"/>
    </source>
</evidence>
<keyword evidence="3" id="KW-0238">DNA-binding</keyword>
<gene>
    <name evidence="6" type="ORF">SAMN05216257_102155</name>
</gene>
<dbReference type="Pfam" id="PF00126">
    <property type="entry name" value="HTH_1"/>
    <property type="match status" value="1"/>
</dbReference>
<dbReference type="RefSeq" id="WP_092498713.1">
    <property type="nucleotide sequence ID" value="NZ_FNFV01000002.1"/>
</dbReference>
<dbReference type="PROSITE" id="PS50931">
    <property type="entry name" value="HTH_LYSR"/>
    <property type="match status" value="1"/>
</dbReference>
<evidence type="ECO:0000259" key="5">
    <source>
        <dbReference type="PROSITE" id="PS50931"/>
    </source>
</evidence>
<accession>A0A1G9AIB2</accession>
<evidence type="ECO:0000313" key="6">
    <source>
        <dbReference type="EMBL" id="SDK27099.1"/>
    </source>
</evidence>
<dbReference type="Gene3D" id="1.10.10.10">
    <property type="entry name" value="Winged helix-like DNA-binding domain superfamily/Winged helix DNA-binding domain"/>
    <property type="match status" value="1"/>
</dbReference>
<dbReference type="PRINTS" id="PR00039">
    <property type="entry name" value="HTHLYSR"/>
</dbReference>
<dbReference type="AlphaFoldDB" id="A0A1G9AIB2"/>
<dbReference type="InterPro" id="IPR000847">
    <property type="entry name" value="LysR_HTH_N"/>
</dbReference>
<dbReference type="GO" id="GO:0003700">
    <property type="term" value="F:DNA-binding transcription factor activity"/>
    <property type="evidence" value="ECO:0007669"/>
    <property type="project" value="InterPro"/>
</dbReference>
<dbReference type="InterPro" id="IPR036388">
    <property type="entry name" value="WH-like_DNA-bd_sf"/>
</dbReference>
<dbReference type="GO" id="GO:0000976">
    <property type="term" value="F:transcription cis-regulatory region binding"/>
    <property type="evidence" value="ECO:0007669"/>
    <property type="project" value="TreeGrafter"/>
</dbReference>